<dbReference type="Pfam" id="PF00196">
    <property type="entry name" value="GerE"/>
    <property type="match status" value="1"/>
</dbReference>
<dbReference type="PROSITE" id="PS50043">
    <property type="entry name" value="HTH_LUXR_2"/>
    <property type="match status" value="1"/>
</dbReference>
<organism evidence="3 4">
    <name type="scientific">Thermopolyspora flexuosa</name>
    <dbReference type="NCBI Taxonomy" id="103836"/>
    <lineage>
        <taxon>Bacteria</taxon>
        <taxon>Bacillati</taxon>
        <taxon>Actinomycetota</taxon>
        <taxon>Actinomycetes</taxon>
        <taxon>Streptosporangiales</taxon>
        <taxon>Streptosporangiaceae</taxon>
        <taxon>Thermopolyspora</taxon>
    </lineage>
</organism>
<dbReference type="InterPro" id="IPR049945">
    <property type="entry name" value="AAA_22"/>
</dbReference>
<dbReference type="AlphaFoldDB" id="A0A543IWN7"/>
<sequence length="970" mass="103051">MSAQQRGMAYFNAGRCEICGVELRKRPGTAGRPARFCSGTCRQRARRRRMAAEKVTATHTLTARLPVVGEGTVRHGPAGWPDGRPYPEAAGPRATGTNHTGPIMPVTAAAQTEGDGADALPQAPPTTEPPAPAEPAAEPQAATDPHPDAAPDSGGPAPLWPSHPGGHAAGTTAGETAAAPDPDEPRYPPPADRDRPGYGTPPAAVGLPAPLDVFVGREDEIAELKALLGVARLVTLVGPAGTGKTRLALELAARVATGHPDGVWLVELSGLTDDRRLAHHVAESLGVRPAAGTTAERALLARLRAGRTLLVLDTCEHLVDAAARLAVTLLRACPGLTVLATSRRPLDAPGEHLYPVHGLSLPQPRAPRSRGELLRSDAVRLFVERVRAVSPGFELTRENGDEIAEICARLDGNPLALELAARIARLRPVGHILARLDDRLHLLNQGARTAEPRHRNLRTAIAWSYDLLDPDEQRMFRRLSVLAGWFTADDARRVCGDDLTTDAALHLLGRLESSSLLATEPGRPGGRFRIMESIRLYAQERLAAEGEEDDAHERLAAWLLELAAPVAGDGRLLRSVRELDPLAAAHHTLRHALDRAMRRGDDRRLPLATALACGLWHLGRIGEARRVLGAVLARTEPTSPGRAAALGCAAVLAVLDGDGEQALDLATRALEPAHDPITRARALLALQTVRRCLGDLAEADRLAEDCLALLDEAADPADRAVVLHERARLAVRRGDLDGARALLDRCLAAHADRAARRGRPYGEAEPVPVDWAHTAATVALLEGDIDDAARRWREILDAYRPPGGEASPLVLECVAGLAAVAARTGDALRAVRLAAAAGVLREGPLLRGGTIPREALAEAVTGARAALSAAAASAAIRDGERLGGPDLIGYALGGAWREPGDGDAADPVLTDRERQVALLVAEGLANRQIARRLHVSERTVHTHLERIRAKLGLPSRAHIVRWVLEEGTTD</sequence>
<dbReference type="Gene3D" id="3.40.50.300">
    <property type="entry name" value="P-loop containing nucleotide triphosphate hydrolases"/>
    <property type="match status" value="1"/>
</dbReference>
<dbReference type="InterPro" id="IPR016032">
    <property type="entry name" value="Sig_transdc_resp-reg_C-effctor"/>
</dbReference>
<dbReference type="Pfam" id="PF13401">
    <property type="entry name" value="AAA_22"/>
    <property type="match status" value="1"/>
</dbReference>
<dbReference type="SUPFAM" id="SSF48452">
    <property type="entry name" value="TPR-like"/>
    <property type="match status" value="1"/>
</dbReference>
<dbReference type="GO" id="GO:0006355">
    <property type="term" value="P:regulation of DNA-templated transcription"/>
    <property type="evidence" value="ECO:0007669"/>
    <property type="project" value="InterPro"/>
</dbReference>
<dbReference type="Gene3D" id="1.10.10.10">
    <property type="entry name" value="Winged helix-like DNA-binding domain superfamily/Winged helix DNA-binding domain"/>
    <property type="match status" value="1"/>
</dbReference>
<dbReference type="SMART" id="SM00382">
    <property type="entry name" value="AAA"/>
    <property type="match status" value="1"/>
</dbReference>
<dbReference type="EMBL" id="VFPQ01000001">
    <property type="protein sequence ID" value="TQM74981.1"/>
    <property type="molecule type" value="Genomic_DNA"/>
</dbReference>
<reference evidence="3 4" key="1">
    <citation type="submission" date="2019-06" db="EMBL/GenBank/DDBJ databases">
        <title>Sequencing the genomes of 1000 actinobacteria strains.</title>
        <authorList>
            <person name="Klenk H.-P."/>
        </authorList>
    </citation>
    <scope>NUCLEOTIDE SEQUENCE [LARGE SCALE GENOMIC DNA]</scope>
    <source>
        <strain evidence="3 4">DSM 43186</strain>
    </source>
</reference>
<dbReference type="InterPro" id="IPR000792">
    <property type="entry name" value="Tscrpt_reg_LuxR_C"/>
</dbReference>
<dbReference type="GO" id="GO:0016887">
    <property type="term" value="F:ATP hydrolysis activity"/>
    <property type="evidence" value="ECO:0007669"/>
    <property type="project" value="InterPro"/>
</dbReference>
<feature type="region of interest" description="Disordered" evidence="1">
    <location>
        <begin position="72"/>
        <end position="204"/>
    </location>
</feature>
<evidence type="ECO:0000313" key="4">
    <source>
        <dbReference type="Proteomes" id="UP000319213"/>
    </source>
</evidence>
<dbReference type="PRINTS" id="PR00038">
    <property type="entry name" value="HTHLUXR"/>
</dbReference>
<dbReference type="InterPro" id="IPR011990">
    <property type="entry name" value="TPR-like_helical_dom_sf"/>
</dbReference>
<protein>
    <submittedName>
        <fullName evidence="3">Putative ATPase</fullName>
    </submittedName>
</protein>
<dbReference type="PANTHER" id="PTHR47691:SF3">
    <property type="entry name" value="HTH-TYPE TRANSCRIPTIONAL REGULATOR RV0890C-RELATED"/>
    <property type="match status" value="1"/>
</dbReference>
<gene>
    <name evidence="3" type="ORF">FHX40_1670</name>
</gene>
<evidence type="ECO:0000256" key="1">
    <source>
        <dbReference type="SAM" id="MobiDB-lite"/>
    </source>
</evidence>
<dbReference type="GO" id="GO:0003677">
    <property type="term" value="F:DNA binding"/>
    <property type="evidence" value="ECO:0007669"/>
    <property type="project" value="InterPro"/>
</dbReference>
<dbReference type="SUPFAM" id="SSF46894">
    <property type="entry name" value="C-terminal effector domain of the bipartite response regulators"/>
    <property type="match status" value="1"/>
</dbReference>
<feature type="compositionally biased region" description="Pro residues" evidence="1">
    <location>
        <begin position="122"/>
        <end position="133"/>
    </location>
</feature>
<name>A0A543IWN7_9ACTN</name>
<dbReference type="OrthoDB" id="3194665at2"/>
<dbReference type="PROSITE" id="PS00622">
    <property type="entry name" value="HTH_LUXR_1"/>
    <property type="match status" value="1"/>
</dbReference>
<dbReference type="RefSeq" id="WP_142259069.1">
    <property type="nucleotide sequence ID" value="NZ_BMPV01000007.1"/>
</dbReference>
<evidence type="ECO:0000313" key="3">
    <source>
        <dbReference type="EMBL" id="TQM74981.1"/>
    </source>
</evidence>
<dbReference type="Proteomes" id="UP000319213">
    <property type="component" value="Unassembled WGS sequence"/>
</dbReference>
<dbReference type="InterPro" id="IPR036388">
    <property type="entry name" value="WH-like_DNA-bd_sf"/>
</dbReference>
<dbReference type="SMART" id="SM00421">
    <property type="entry name" value="HTH_LUXR"/>
    <property type="match status" value="1"/>
</dbReference>
<dbReference type="PANTHER" id="PTHR47691">
    <property type="entry name" value="REGULATOR-RELATED"/>
    <property type="match status" value="1"/>
</dbReference>
<accession>A0A543IWN7</accession>
<dbReference type="Gene3D" id="1.25.40.10">
    <property type="entry name" value="Tetratricopeptide repeat domain"/>
    <property type="match status" value="1"/>
</dbReference>
<dbReference type="InterPro" id="IPR027417">
    <property type="entry name" value="P-loop_NTPase"/>
</dbReference>
<dbReference type="SUPFAM" id="SSF52540">
    <property type="entry name" value="P-loop containing nucleoside triphosphate hydrolases"/>
    <property type="match status" value="1"/>
</dbReference>
<proteinExistence type="predicted"/>
<comment type="caution">
    <text evidence="3">The sequence shown here is derived from an EMBL/GenBank/DDBJ whole genome shotgun (WGS) entry which is preliminary data.</text>
</comment>
<feature type="domain" description="HTH luxR-type" evidence="2">
    <location>
        <begin position="902"/>
        <end position="967"/>
    </location>
</feature>
<feature type="compositionally biased region" description="Low complexity" evidence="1">
    <location>
        <begin position="134"/>
        <end position="180"/>
    </location>
</feature>
<evidence type="ECO:0000259" key="2">
    <source>
        <dbReference type="PROSITE" id="PS50043"/>
    </source>
</evidence>
<feature type="compositionally biased region" description="Basic and acidic residues" evidence="1">
    <location>
        <begin position="183"/>
        <end position="196"/>
    </location>
</feature>
<keyword evidence="4" id="KW-1185">Reference proteome</keyword>
<dbReference type="InterPro" id="IPR003593">
    <property type="entry name" value="AAA+_ATPase"/>
</dbReference>
<dbReference type="CDD" id="cd06170">
    <property type="entry name" value="LuxR_C_like"/>
    <property type="match status" value="1"/>
</dbReference>